<dbReference type="GO" id="GO:0003676">
    <property type="term" value="F:nucleic acid binding"/>
    <property type="evidence" value="ECO:0007669"/>
    <property type="project" value="InterPro"/>
</dbReference>
<dbReference type="PANTHER" id="PTHR47739">
    <property type="entry name" value="TRNA1(VAL) (ADENINE(37)-N6)-METHYLTRANSFERASE"/>
    <property type="match status" value="1"/>
</dbReference>
<dbReference type="SUPFAM" id="SSF53335">
    <property type="entry name" value="S-adenosyl-L-methionine-dependent methyltransferases"/>
    <property type="match status" value="1"/>
</dbReference>
<dbReference type="GO" id="GO:0008757">
    <property type="term" value="F:S-adenosylmethionine-dependent methyltransferase activity"/>
    <property type="evidence" value="ECO:0007669"/>
    <property type="project" value="UniProtKB-ARBA"/>
</dbReference>
<proteinExistence type="predicted"/>
<comment type="caution">
    <text evidence="4">The sequence shown here is derived from an EMBL/GenBank/DDBJ whole genome shotgun (WGS) entry which is preliminary data.</text>
</comment>
<evidence type="ECO:0000256" key="1">
    <source>
        <dbReference type="ARBA" id="ARBA00022603"/>
    </source>
</evidence>
<dbReference type="Proteomes" id="UP000005496">
    <property type="component" value="Unassembled WGS sequence"/>
</dbReference>
<dbReference type="RefSeq" id="WP_008871009.1">
    <property type="nucleotide sequence ID" value="NZ_ACJN02000003.1"/>
</dbReference>
<evidence type="ECO:0000259" key="3">
    <source>
        <dbReference type="Pfam" id="PF05175"/>
    </source>
</evidence>
<gene>
    <name evidence="4" type="ORF">Dthio_PD0996</name>
</gene>
<dbReference type="GO" id="GO:0032259">
    <property type="term" value="P:methylation"/>
    <property type="evidence" value="ECO:0007669"/>
    <property type="project" value="UniProtKB-KW"/>
</dbReference>
<dbReference type="InterPro" id="IPR002052">
    <property type="entry name" value="DNA_methylase_N6_adenine_CS"/>
</dbReference>
<name>D6SSJ4_9BACT</name>
<dbReference type="CDD" id="cd02440">
    <property type="entry name" value="AdoMet_MTases"/>
    <property type="match status" value="1"/>
</dbReference>
<dbReference type="InterPro" id="IPR050210">
    <property type="entry name" value="tRNA_Adenine-N(6)_MTase"/>
</dbReference>
<dbReference type="PANTHER" id="PTHR47739:SF1">
    <property type="entry name" value="TRNA1(VAL) (ADENINE(37)-N6)-METHYLTRANSFERASE"/>
    <property type="match status" value="1"/>
</dbReference>
<reference evidence="4" key="1">
    <citation type="submission" date="2010-05" db="EMBL/GenBank/DDBJ databases">
        <title>The draft genome of Desulfonatronospira thiodismutans ASO3-1.</title>
        <authorList>
            <consortium name="US DOE Joint Genome Institute (JGI-PGF)"/>
            <person name="Lucas S."/>
            <person name="Copeland A."/>
            <person name="Lapidus A."/>
            <person name="Cheng J.-F."/>
            <person name="Bruce D."/>
            <person name="Goodwin L."/>
            <person name="Pitluck S."/>
            <person name="Chertkov O."/>
            <person name="Brettin T."/>
            <person name="Detter J.C."/>
            <person name="Han C."/>
            <person name="Land M.L."/>
            <person name="Hauser L."/>
            <person name="Kyrpides N."/>
            <person name="Mikhailova N."/>
            <person name="Muyzer G."/>
            <person name="Woyke T."/>
        </authorList>
    </citation>
    <scope>NUCLEOTIDE SEQUENCE [LARGE SCALE GENOMIC DNA]</scope>
    <source>
        <strain evidence="4">ASO3-1</strain>
    </source>
</reference>
<evidence type="ECO:0000313" key="5">
    <source>
        <dbReference type="Proteomes" id="UP000005496"/>
    </source>
</evidence>
<feature type="domain" description="Methyltransferase small" evidence="3">
    <location>
        <begin position="28"/>
        <end position="127"/>
    </location>
</feature>
<dbReference type="PRINTS" id="PR00507">
    <property type="entry name" value="N12N6MTFRASE"/>
</dbReference>
<dbReference type="InterPro" id="IPR007848">
    <property type="entry name" value="Small_mtfrase_dom"/>
</dbReference>
<dbReference type="OrthoDB" id="5489421at2"/>
<dbReference type="EMBL" id="ACJN02000003">
    <property type="protein sequence ID" value="EFI33660.1"/>
    <property type="molecule type" value="Genomic_DNA"/>
</dbReference>
<dbReference type="Gene3D" id="3.40.50.150">
    <property type="entry name" value="Vaccinia Virus protein VP39"/>
    <property type="match status" value="1"/>
</dbReference>
<keyword evidence="5" id="KW-1185">Reference proteome</keyword>
<dbReference type="InterPro" id="IPR029063">
    <property type="entry name" value="SAM-dependent_MTases_sf"/>
</dbReference>
<protein>
    <submittedName>
        <fullName evidence="4">Methyltransferase type 11</fullName>
    </submittedName>
</protein>
<accession>D6SSJ4</accession>
<keyword evidence="1 4" id="KW-0808">Transferase</keyword>
<sequence>MKQGGAEDLFPRGLAQPEAGFRFSVDSLLLSVFLVPGNNWKVLDLGCGCGVVGLGLILANPGKEIQVTGVDNDPEMIECARQNSRALCLEEKSSYRLLDVTSLDSQSLAPESFDLVLANPPYRDERSGRTPENPGKKSAQFVTKNSQLDFFQAAFFALKNRAAAGFVYPASRLDQLLLNLDRSRLRPKTILPVYGRAGKQASLVLVKARKNSGPELSMLPPLILYDEHNSLTQQAREFCPFLECNQGRE</sequence>
<dbReference type="PROSITE" id="PS00092">
    <property type="entry name" value="N6_MTASE"/>
    <property type="match status" value="1"/>
</dbReference>
<dbReference type="AlphaFoldDB" id="D6SSJ4"/>
<evidence type="ECO:0000313" key="4">
    <source>
        <dbReference type="EMBL" id="EFI33660.1"/>
    </source>
</evidence>
<keyword evidence="1 4" id="KW-0489">Methyltransferase</keyword>
<dbReference type="GO" id="GO:0008170">
    <property type="term" value="F:N-methyltransferase activity"/>
    <property type="evidence" value="ECO:0007669"/>
    <property type="project" value="UniProtKB-ARBA"/>
</dbReference>
<organism evidence="4 5">
    <name type="scientific">Desulfonatronospira thiodismutans ASO3-1</name>
    <dbReference type="NCBI Taxonomy" id="555779"/>
    <lineage>
        <taxon>Bacteria</taxon>
        <taxon>Pseudomonadati</taxon>
        <taxon>Thermodesulfobacteriota</taxon>
        <taxon>Desulfovibrionia</taxon>
        <taxon>Desulfovibrionales</taxon>
        <taxon>Desulfonatronovibrionaceae</taxon>
        <taxon>Desulfonatronospira</taxon>
    </lineage>
</organism>
<keyword evidence="2" id="KW-0949">S-adenosyl-L-methionine</keyword>
<evidence type="ECO:0000256" key="2">
    <source>
        <dbReference type="ARBA" id="ARBA00022691"/>
    </source>
</evidence>
<dbReference type="eggNOG" id="COG4123">
    <property type="taxonomic scope" value="Bacteria"/>
</dbReference>
<dbReference type="Pfam" id="PF05175">
    <property type="entry name" value="MTS"/>
    <property type="match status" value="1"/>
</dbReference>